<accession>K9ARB9</accession>
<dbReference type="InterPro" id="IPR036806">
    <property type="entry name" value="YozE_SAM-like_sf"/>
</dbReference>
<proteinExistence type="predicted"/>
<dbReference type="AlphaFoldDB" id="K9ARB9"/>
<dbReference type="Pfam" id="PF06855">
    <property type="entry name" value="YozE_SAM_like"/>
    <property type="match status" value="1"/>
</dbReference>
<name>K9ARB9_9STAP</name>
<dbReference type="Proteomes" id="UP000009885">
    <property type="component" value="Unassembled WGS sequence"/>
</dbReference>
<comment type="caution">
    <text evidence="2">The sequence shown here is derived from an EMBL/GenBank/DDBJ whole genome shotgun (WGS) entry which is preliminary data.</text>
</comment>
<evidence type="ECO:0000313" key="2">
    <source>
        <dbReference type="EMBL" id="EKU45177.1"/>
    </source>
</evidence>
<protein>
    <recommendedName>
        <fullName evidence="1">YozE SAM-like domain-containing protein</fullName>
    </recommendedName>
</protein>
<dbReference type="EMBL" id="AMSQ01000038">
    <property type="protein sequence ID" value="EKU45177.1"/>
    <property type="molecule type" value="Genomic_DNA"/>
</dbReference>
<reference evidence="2 3" key="1">
    <citation type="journal article" date="2013" name="Genome Announc.">
        <title>Genome Sequence of Staphylococcus massiliensis Strain S46, Isolated from the Surface of Healthy Human Skin.</title>
        <authorList>
            <person name="Srivastav R."/>
            <person name="Singh A."/>
            <person name="Jangir P.K."/>
            <person name="Kumari C."/>
            <person name="Muduli S."/>
            <person name="Sharma R."/>
        </authorList>
    </citation>
    <scope>NUCLEOTIDE SEQUENCE [LARGE SCALE GENOMIC DNA]</scope>
    <source>
        <strain evidence="2 3">S46</strain>
    </source>
</reference>
<dbReference type="RefSeq" id="WP_009385455.1">
    <property type="nucleotide sequence ID" value="NZ_AMSQ01000038.1"/>
</dbReference>
<dbReference type="OrthoDB" id="2406458at2"/>
<organism evidence="2 3">
    <name type="scientific">Staphylococcus massiliensis S46</name>
    <dbReference type="NCBI Taxonomy" id="1229783"/>
    <lineage>
        <taxon>Bacteria</taxon>
        <taxon>Bacillati</taxon>
        <taxon>Bacillota</taxon>
        <taxon>Bacilli</taxon>
        <taxon>Bacillales</taxon>
        <taxon>Staphylococcaceae</taxon>
        <taxon>Staphylococcus</taxon>
    </lineage>
</organism>
<sequence>MSFYKYMERYIGDETPLGQVATVIYNDKNFPQDMNNTEDILAYMQDKPSDSNCSIESLKRAIQVFHLTA</sequence>
<gene>
    <name evidence="2" type="ORF">C273_11570</name>
</gene>
<dbReference type="PATRIC" id="fig|1229783.3.peg.2287"/>
<feature type="domain" description="YozE SAM-like" evidence="1">
    <location>
        <begin position="2"/>
        <end position="65"/>
    </location>
</feature>
<dbReference type="InterPro" id="IPR023089">
    <property type="entry name" value="YozE_SAM-like"/>
</dbReference>
<dbReference type="SUPFAM" id="SSF140652">
    <property type="entry name" value="YozE-like"/>
    <property type="match status" value="1"/>
</dbReference>
<keyword evidence="3" id="KW-1185">Reference proteome</keyword>
<evidence type="ECO:0000259" key="1">
    <source>
        <dbReference type="Pfam" id="PF06855"/>
    </source>
</evidence>
<evidence type="ECO:0000313" key="3">
    <source>
        <dbReference type="Proteomes" id="UP000009885"/>
    </source>
</evidence>
<dbReference type="Gene3D" id="1.10.150.260">
    <property type="entry name" value="YozE SAM-like"/>
    <property type="match status" value="1"/>
</dbReference>